<reference evidence="1 2" key="1">
    <citation type="submission" date="2016-07" db="EMBL/GenBank/DDBJ databases">
        <title>Pervasive Adenine N6-methylation of Active Genes in Fungi.</title>
        <authorList>
            <consortium name="DOE Joint Genome Institute"/>
            <person name="Mondo S.J."/>
            <person name="Dannebaum R.O."/>
            <person name="Kuo R.C."/>
            <person name="Labutti K."/>
            <person name="Haridas S."/>
            <person name="Kuo A."/>
            <person name="Salamov A."/>
            <person name="Ahrendt S.R."/>
            <person name="Lipzen A."/>
            <person name="Sullivan W."/>
            <person name="Andreopoulos W.B."/>
            <person name="Clum A."/>
            <person name="Lindquist E."/>
            <person name="Daum C."/>
            <person name="Ramamoorthy G.K."/>
            <person name="Gryganskyi A."/>
            <person name="Culley D."/>
            <person name="Magnuson J.K."/>
            <person name="James T.Y."/>
            <person name="O'Malley M.A."/>
            <person name="Stajich J.E."/>
            <person name="Spatafora J.W."/>
            <person name="Visel A."/>
            <person name="Grigoriev I.V."/>
        </authorList>
    </citation>
    <scope>NUCLEOTIDE SEQUENCE [LARGE SCALE GENOMIC DNA]</scope>
    <source>
        <strain evidence="1 2">PL171</strain>
    </source>
</reference>
<evidence type="ECO:0000313" key="1">
    <source>
        <dbReference type="EMBL" id="ORZ35103.1"/>
    </source>
</evidence>
<gene>
    <name evidence="1" type="ORF">BCR44DRAFT_43800</name>
</gene>
<accession>A0A1Y2HN23</accession>
<name>A0A1Y2HN23_9FUNG</name>
<evidence type="ECO:0000313" key="2">
    <source>
        <dbReference type="Proteomes" id="UP000193411"/>
    </source>
</evidence>
<dbReference type="AlphaFoldDB" id="A0A1Y2HN23"/>
<sequence length="323" mass="34845">MLALCTIVKANFDRSEALERIAQSIPDLISTLTSLLGELPMLPPQYPETDVYANALITLALLLPHLPHRGSQVFAPTLSALTRILDAHPDVVPNAFDTLDQYIPAQLLPKRLLDLVDRGLASRSTCITLLVHVLGQLASTSSASTSNLAEQAYTILGTRILDSSGSTPSLLTIRLPVTKSIRRGATPLPVLTILPPMDSTLVSLTLANRLPPTLSRLTALSDRFEQVRAVAHAAFSSKALAEASMWFDAAVAYAKALGRPVCGLMSSRVECLLGVVGREQEATRVASEALEMCSKEHGHYAATVRRDERAKRALDRALGRKKA</sequence>
<proteinExistence type="predicted"/>
<dbReference type="SUPFAM" id="SSF48371">
    <property type="entry name" value="ARM repeat"/>
    <property type="match status" value="1"/>
</dbReference>
<dbReference type="Proteomes" id="UP000193411">
    <property type="component" value="Unassembled WGS sequence"/>
</dbReference>
<dbReference type="EMBL" id="MCFL01000024">
    <property type="protein sequence ID" value="ORZ35103.1"/>
    <property type="molecule type" value="Genomic_DNA"/>
</dbReference>
<dbReference type="OrthoDB" id="5585271at2759"/>
<organism evidence="1 2">
    <name type="scientific">Catenaria anguillulae PL171</name>
    <dbReference type="NCBI Taxonomy" id="765915"/>
    <lineage>
        <taxon>Eukaryota</taxon>
        <taxon>Fungi</taxon>
        <taxon>Fungi incertae sedis</taxon>
        <taxon>Blastocladiomycota</taxon>
        <taxon>Blastocladiomycetes</taxon>
        <taxon>Blastocladiales</taxon>
        <taxon>Catenariaceae</taxon>
        <taxon>Catenaria</taxon>
    </lineage>
</organism>
<protein>
    <submittedName>
        <fullName evidence="1">Uncharacterized protein</fullName>
    </submittedName>
</protein>
<comment type="caution">
    <text evidence="1">The sequence shown here is derived from an EMBL/GenBank/DDBJ whole genome shotgun (WGS) entry which is preliminary data.</text>
</comment>
<keyword evidence="2" id="KW-1185">Reference proteome</keyword>
<dbReference type="InterPro" id="IPR016024">
    <property type="entry name" value="ARM-type_fold"/>
</dbReference>